<dbReference type="EMBL" id="EF710645">
    <property type="protein sequence ID" value="ACE75145.1"/>
    <property type="molecule type" value="Genomic_DNA"/>
</dbReference>
<evidence type="ECO:0000313" key="1">
    <source>
        <dbReference type="EMBL" id="ACE75145.1"/>
    </source>
</evidence>
<accession>B7S8C0</accession>
<protein>
    <submittedName>
        <fullName evidence="1">Uncharacterized protein</fullName>
    </submittedName>
</protein>
<organism evidence="1">
    <name type="scientific">Glyptapanteles flavicoxis</name>
    <dbReference type="NCBI Taxonomy" id="463051"/>
    <lineage>
        <taxon>Eukaryota</taxon>
        <taxon>Metazoa</taxon>
        <taxon>Ecdysozoa</taxon>
        <taxon>Arthropoda</taxon>
        <taxon>Hexapoda</taxon>
        <taxon>Insecta</taxon>
        <taxon>Pterygota</taxon>
        <taxon>Neoptera</taxon>
        <taxon>Endopterygota</taxon>
        <taxon>Hymenoptera</taxon>
        <taxon>Apocrita</taxon>
        <taxon>Ichneumonoidea</taxon>
        <taxon>Braconidae</taxon>
        <taxon>Microgastrinae</taxon>
        <taxon>Glyptapanteles</taxon>
    </lineage>
</organism>
<reference evidence="1" key="1">
    <citation type="submission" date="2007-06" db="EMBL/GenBank/DDBJ databases">
        <title>Bracovirus Evolution: Comparative Genomics of Multiple Viral and Proviral Genomes.</title>
        <authorList>
            <person name="Desjardins C.A."/>
            <person name="Gundersen-Rindal D.E."/>
            <person name="Hostetler J.B."/>
            <person name="Tallon L.J."/>
            <person name="Utterback T.R."/>
            <person name="Fuester R.W."/>
            <person name="Schatz M.C."/>
            <person name="Pedroni M.J."/>
            <person name="Fadrosh D.W."/>
            <person name="Haas B.J."/>
            <person name="Toms B.S."/>
            <person name="Chen D."/>
            <person name="Nene V."/>
        </authorList>
    </citation>
    <scope>NUCLEOTIDE SEQUENCE</scope>
</reference>
<dbReference type="AlphaFoldDB" id="B7S8C0"/>
<proteinExistence type="predicted"/>
<gene>
    <name evidence="1" type="ORF">GFP_L3_0060</name>
</gene>
<sequence>MILKIIVPNAWSVLPSMTLQNELVGTVVKWQTTHESWQGAKGTYNGVTAELIQDDYDLWFRKFSFERQALLDMEIRRPNLDKFGKPFWLELC</sequence>
<name>B7S8C0_9HYME</name>